<keyword evidence="2" id="KW-0732">Signal</keyword>
<feature type="compositionally biased region" description="Polar residues" evidence="1">
    <location>
        <begin position="510"/>
        <end position="523"/>
    </location>
</feature>
<evidence type="ECO:0000256" key="1">
    <source>
        <dbReference type="SAM" id="MobiDB-lite"/>
    </source>
</evidence>
<accession>A0AAV9XK42</accession>
<feature type="compositionally biased region" description="Low complexity" evidence="1">
    <location>
        <begin position="529"/>
        <end position="542"/>
    </location>
</feature>
<evidence type="ECO:0000256" key="2">
    <source>
        <dbReference type="SAM" id="SignalP"/>
    </source>
</evidence>
<dbReference type="EMBL" id="JAVHJO010000002">
    <property type="protein sequence ID" value="KAK6542453.1"/>
    <property type="molecule type" value="Genomic_DNA"/>
</dbReference>
<comment type="caution">
    <text evidence="3">The sequence shown here is derived from an EMBL/GenBank/DDBJ whole genome shotgun (WGS) entry which is preliminary data.</text>
</comment>
<name>A0AAV9XK42_9PEZI</name>
<feature type="region of interest" description="Disordered" evidence="1">
    <location>
        <begin position="289"/>
        <end position="342"/>
    </location>
</feature>
<evidence type="ECO:0000313" key="4">
    <source>
        <dbReference type="Proteomes" id="UP001365542"/>
    </source>
</evidence>
<dbReference type="AlphaFoldDB" id="A0AAV9XK42"/>
<feature type="region of interest" description="Disordered" evidence="1">
    <location>
        <begin position="27"/>
        <end position="70"/>
    </location>
</feature>
<feature type="chain" id="PRO_5043429597" evidence="2">
    <location>
        <begin position="21"/>
        <end position="562"/>
    </location>
</feature>
<reference evidence="3 4" key="1">
    <citation type="submission" date="2019-10" db="EMBL/GenBank/DDBJ databases">
        <authorList>
            <person name="Palmer J.M."/>
        </authorList>
    </citation>
    <scope>NUCLEOTIDE SEQUENCE [LARGE SCALE GENOMIC DNA]</scope>
    <source>
        <strain evidence="3 4">TWF694</strain>
    </source>
</reference>
<feature type="signal peptide" evidence="2">
    <location>
        <begin position="1"/>
        <end position="20"/>
    </location>
</feature>
<gene>
    <name evidence="3" type="ORF">TWF694_006407</name>
</gene>
<dbReference type="Proteomes" id="UP001365542">
    <property type="component" value="Unassembled WGS sequence"/>
</dbReference>
<keyword evidence="4" id="KW-1185">Reference proteome</keyword>
<protein>
    <submittedName>
        <fullName evidence="3">Uncharacterized protein</fullName>
    </submittedName>
</protein>
<feature type="region of interest" description="Disordered" evidence="1">
    <location>
        <begin position="369"/>
        <end position="545"/>
    </location>
</feature>
<evidence type="ECO:0000313" key="3">
    <source>
        <dbReference type="EMBL" id="KAK6542453.1"/>
    </source>
</evidence>
<feature type="compositionally biased region" description="Low complexity" evidence="1">
    <location>
        <begin position="459"/>
        <end position="477"/>
    </location>
</feature>
<feature type="compositionally biased region" description="Polar residues" evidence="1">
    <location>
        <begin position="493"/>
        <end position="503"/>
    </location>
</feature>
<organism evidence="3 4">
    <name type="scientific">Orbilia ellipsospora</name>
    <dbReference type="NCBI Taxonomy" id="2528407"/>
    <lineage>
        <taxon>Eukaryota</taxon>
        <taxon>Fungi</taxon>
        <taxon>Dikarya</taxon>
        <taxon>Ascomycota</taxon>
        <taxon>Pezizomycotina</taxon>
        <taxon>Orbiliomycetes</taxon>
        <taxon>Orbiliales</taxon>
        <taxon>Orbiliaceae</taxon>
        <taxon>Orbilia</taxon>
    </lineage>
</organism>
<feature type="compositionally biased region" description="Low complexity" evidence="1">
    <location>
        <begin position="289"/>
        <end position="301"/>
    </location>
</feature>
<sequence length="562" mass="61239">MKSYFVGIAVLWAWAGGAFALEPLERRNDQANSPGGSKDNGISPRQPAPNPFDRNKNLTPRQELNNLPDPNPNGLQMISFNVQPDVYNNDPIVLRKNPTRLHQEYFCHWRSPKDGFSFTWGFGKMNSYLRTYPTERCNGPGGFCTPVWCGDGYMVAVCNWSDTPWSVPCYEIVTQARDILIAVANRNMYRWEQGLAHDQSYVGGRSERQKINDQKKICIPHASVWTPEMIGYTWFNANPHYQVQLYYGFTSDIFKCSPLGGLLDLVAADGPLTQEQYLDKWYNVPSLDDTNSTDTSSGGSNPKPSAPKKGLNGTISSGSSKSGTLPLPMDGSVPGYRGPNLKDYDPVDSIPPQEMAAWRWKQQLKSLGVTQSTSATAPPPQNTTVPKKFPDWYSKKFPVIPPKKSKTRAYRGGRSSGGTSTSIGQVDAEETGASEPTSVEKNVKPTGDSVAVVKTSQGTTKMTSHKTVTTPAPTTAARETQSTSSTKGDKASKSASRKSNIEVNQKETGENNSTVVSASITAITPSVPPAATSQPPSASPTTIVTSVRNKLPKKVISPESTI</sequence>
<proteinExistence type="predicted"/>